<sequence>MRTRHRRKPPGIPAGAKSSRKARVGADTKTTSEKSERDPWASRWRALEHQIETETAAAVDTFRFWNRTTIAALRKTDRLLLWLADNQASGGLVKDISNLTWRSFLGRGWTTLAVFSDTIAVVQKNDYQIFDFPLVWLEPIQTPATDNKAIVKVRTPESDFDIEFFDACGKTAFIQACSYWRSGTTNSTPPIRRTGTHRYSNSHPTYRNCSYVGSWQLGKPHGLGVIVYPDGKTYKGHFHDGVIQGFGEMSIPSEPQSASIMNSMFFVDSTPPVSATQKCDVCVGKWAGGQMNGLVAIKYGDGSSYEGYCKNGLRHGHGVMRSSVPFIGATIYVGSWREGVKHGYGVHSTNKERYLGMWQDGLKHGLGALVTIDGIFHEGVFEKDKMTKGRLVMEGDSPLDYEGDFENVGVPSGRGALQVTPFLRIEGSISGNILNGEVKINAGTLLRTPEDKRLKGRSMEDDGPHESAVGKWTVLPDDKWMDIFAQFELEYYGIDDPSQECDAKTLWNNLVGSLAKIKAFKNLKFDDEMERIPDFEADWSNSYYAMAREFWVLATAAKGVHPLHRLLKGITEVFTCSYNNIGTHPALYDQVVLEFRSLIRRTYGVVRRLFVNLPAIDDMYEGVPQRADVIHRDSDASDTPSAESAVTSSSGGEGDRTLERQKTSNRYDHDDSLSVPTPACDFVLNSLFAECYAVLYTICSVSCAEMDRKYWERVLYLNAHTDVKLLTYLEVDRDLWPIDIEDASDLDAPMIRATARKKFYKSAIHTMQRLSCEYNPTAKLAILAETFSEISTCVSRFALAGSEHVWSSDDLLPAFMYVVVRAQIQHLGAEIRLIEDFSPHLRGAGQIELMFTMLKASFVHICTEKSLP</sequence>
<dbReference type="Pfam" id="PF26202">
    <property type="entry name" value="HA_Alsin"/>
    <property type="match status" value="1"/>
</dbReference>
<dbReference type="Gene3D" id="2.20.110.10">
    <property type="entry name" value="Histone H3 K4-specific methyltransferase SET7/9 N-terminal domain"/>
    <property type="match status" value="2"/>
</dbReference>
<organism evidence="4 5">
    <name type="scientific">Steinernema hermaphroditum</name>
    <dbReference type="NCBI Taxonomy" id="289476"/>
    <lineage>
        <taxon>Eukaryota</taxon>
        <taxon>Metazoa</taxon>
        <taxon>Ecdysozoa</taxon>
        <taxon>Nematoda</taxon>
        <taxon>Chromadorea</taxon>
        <taxon>Rhabditida</taxon>
        <taxon>Tylenchina</taxon>
        <taxon>Panagrolaimomorpha</taxon>
        <taxon>Strongyloidoidea</taxon>
        <taxon>Steinernematidae</taxon>
        <taxon>Steinernema</taxon>
    </lineage>
</organism>
<feature type="domain" description="VPS9" evidence="3">
    <location>
        <begin position="719"/>
        <end position="868"/>
    </location>
</feature>
<comment type="caution">
    <text evidence="4">The sequence shown here is derived from an EMBL/GenBank/DDBJ whole genome shotgun (WGS) entry which is preliminary data.</text>
</comment>
<evidence type="ECO:0000259" key="3">
    <source>
        <dbReference type="PROSITE" id="PS51205"/>
    </source>
</evidence>
<feature type="compositionally biased region" description="Basic and acidic residues" evidence="2">
    <location>
        <begin position="653"/>
        <end position="671"/>
    </location>
</feature>
<dbReference type="SUPFAM" id="SSF109993">
    <property type="entry name" value="VPS9 domain"/>
    <property type="match status" value="1"/>
</dbReference>
<dbReference type="GO" id="GO:0031267">
    <property type="term" value="F:small GTPase binding"/>
    <property type="evidence" value="ECO:0007669"/>
    <property type="project" value="TreeGrafter"/>
</dbReference>
<dbReference type="SUPFAM" id="SSF82185">
    <property type="entry name" value="Histone H3 K4-specific methyltransferase SET7/9 N-terminal domain"/>
    <property type="match status" value="2"/>
</dbReference>
<accession>A0AA39HXR7</accession>
<evidence type="ECO:0000256" key="2">
    <source>
        <dbReference type="SAM" id="MobiDB-lite"/>
    </source>
</evidence>
<dbReference type="InterPro" id="IPR003409">
    <property type="entry name" value="MORN"/>
</dbReference>
<gene>
    <name evidence="4" type="ORF">QR680_007146</name>
</gene>
<dbReference type="SMART" id="SM00698">
    <property type="entry name" value="MORN"/>
    <property type="match status" value="5"/>
</dbReference>
<feature type="compositionally biased region" description="Basic and acidic residues" evidence="2">
    <location>
        <begin position="24"/>
        <end position="39"/>
    </location>
</feature>
<dbReference type="PANTHER" id="PTHR46089">
    <property type="entry name" value="ALSIN HOMOLOG"/>
    <property type="match status" value="1"/>
</dbReference>
<proteinExistence type="predicted"/>
<dbReference type="GO" id="GO:0005737">
    <property type="term" value="C:cytoplasm"/>
    <property type="evidence" value="ECO:0007669"/>
    <property type="project" value="TreeGrafter"/>
</dbReference>
<name>A0AA39HXR7_9BILA</name>
<dbReference type="AlphaFoldDB" id="A0AA39HXR7"/>
<evidence type="ECO:0000256" key="1">
    <source>
        <dbReference type="ARBA" id="ARBA00022737"/>
    </source>
</evidence>
<feature type="region of interest" description="Disordered" evidence="2">
    <location>
        <begin position="632"/>
        <end position="671"/>
    </location>
</feature>
<dbReference type="InterPro" id="IPR003123">
    <property type="entry name" value="VPS9"/>
</dbReference>
<dbReference type="Proteomes" id="UP001175271">
    <property type="component" value="Unassembled WGS sequence"/>
</dbReference>
<dbReference type="PANTHER" id="PTHR46089:SF2">
    <property type="entry name" value="ALSIN HOMOLOG"/>
    <property type="match status" value="1"/>
</dbReference>
<evidence type="ECO:0000313" key="5">
    <source>
        <dbReference type="Proteomes" id="UP001175271"/>
    </source>
</evidence>
<dbReference type="InterPro" id="IPR037191">
    <property type="entry name" value="VPS9_dom_sf"/>
</dbReference>
<dbReference type="EMBL" id="JAUCMV010000003">
    <property type="protein sequence ID" value="KAK0414098.1"/>
    <property type="molecule type" value="Genomic_DNA"/>
</dbReference>
<dbReference type="GO" id="GO:0016197">
    <property type="term" value="P:endosomal transport"/>
    <property type="evidence" value="ECO:0007669"/>
    <property type="project" value="TreeGrafter"/>
</dbReference>
<keyword evidence="1" id="KW-0677">Repeat</keyword>
<dbReference type="Gene3D" id="1.20.1050.80">
    <property type="entry name" value="VPS9 domain"/>
    <property type="match status" value="1"/>
</dbReference>
<dbReference type="GO" id="GO:0005085">
    <property type="term" value="F:guanyl-nucleotide exchange factor activity"/>
    <property type="evidence" value="ECO:0007669"/>
    <property type="project" value="TreeGrafter"/>
</dbReference>
<feature type="region of interest" description="Disordered" evidence="2">
    <location>
        <begin position="1"/>
        <end position="39"/>
    </location>
</feature>
<dbReference type="InterPro" id="IPR059093">
    <property type="entry name" value="HA_Alsin"/>
</dbReference>
<dbReference type="Pfam" id="PF02493">
    <property type="entry name" value="MORN"/>
    <property type="match status" value="5"/>
</dbReference>
<feature type="compositionally biased region" description="Polar residues" evidence="2">
    <location>
        <begin position="637"/>
        <end position="650"/>
    </location>
</feature>
<reference evidence="4" key="1">
    <citation type="submission" date="2023-06" db="EMBL/GenBank/DDBJ databases">
        <title>Genomic analysis of the entomopathogenic nematode Steinernema hermaphroditum.</title>
        <authorList>
            <person name="Schwarz E.M."/>
            <person name="Heppert J.K."/>
            <person name="Baniya A."/>
            <person name="Schwartz H.T."/>
            <person name="Tan C.-H."/>
            <person name="Antoshechkin I."/>
            <person name="Sternberg P.W."/>
            <person name="Goodrich-Blair H."/>
            <person name="Dillman A.R."/>
        </authorList>
    </citation>
    <scope>NUCLEOTIDE SEQUENCE</scope>
    <source>
        <strain evidence="4">PS9179</strain>
        <tissue evidence="4">Whole animal</tissue>
    </source>
</reference>
<dbReference type="Pfam" id="PF02204">
    <property type="entry name" value="VPS9"/>
    <property type="match status" value="1"/>
</dbReference>
<dbReference type="PROSITE" id="PS51205">
    <property type="entry name" value="VPS9"/>
    <property type="match status" value="1"/>
</dbReference>
<protein>
    <recommendedName>
        <fullName evidence="3">VPS9 domain-containing protein</fullName>
    </recommendedName>
</protein>
<evidence type="ECO:0000313" key="4">
    <source>
        <dbReference type="EMBL" id="KAK0414098.1"/>
    </source>
</evidence>
<keyword evidence="5" id="KW-1185">Reference proteome</keyword>
<dbReference type="InterPro" id="IPR051984">
    <property type="entry name" value="Alsin"/>
</dbReference>